<evidence type="ECO:0000256" key="1">
    <source>
        <dbReference type="SAM" id="MobiDB-lite"/>
    </source>
</evidence>
<dbReference type="RefSeq" id="WP_107916097.1">
    <property type="nucleotide sequence ID" value="NZ_FNVB01000006.1"/>
</dbReference>
<keyword evidence="4" id="KW-1185">Reference proteome</keyword>
<evidence type="ECO:0000313" key="3">
    <source>
        <dbReference type="EMBL" id="SFE29491.1"/>
    </source>
</evidence>
<dbReference type="EMBL" id="FOME01000010">
    <property type="protein sequence ID" value="SFE29491.1"/>
    <property type="molecule type" value="Genomic_DNA"/>
</dbReference>
<evidence type="ECO:0000313" key="2">
    <source>
        <dbReference type="EMBL" id="SEG83237.1"/>
    </source>
</evidence>
<evidence type="ECO:0000313" key="4">
    <source>
        <dbReference type="Proteomes" id="UP000199690"/>
    </source>
</evidence>
<organism evidence="2 5">
    <name type="scientific">Saccharopolyspora kobensis</name>
    <dbReference type="NCBI Taxonomy" id="146035"/>
    <lineage>
        <taxon>Bacteria</taxon>
        <taxon>Bacillati</taxon>
        <taxon>Actinomycetota</taxon>
        <taxon>Actinomycetes</taxon>
        <taxon>Pseudonocardiales</taxon>
        <taxon>Pseudonocardiaceae</taxon>
        <taxon>Saccharopolyspora</taxon>
    </lineage>
</organism>
<dbReference type="Gene3D" id="2.30.30.990">
    <property type="entry name" value="Malonyl-[acyl-carrier protein] O-methyltransferase, zinc-finger motif"/>
    <property type="match status" value="1"/>
</dbReference>
<keyword evidence="2" id="KW-0863">Zinc-finger</keyword>
<accession>A0A1I1ZCK9</accession>
<feature type="region of interest" description="Disordered" evidence="1">
    <location>
        <begin position="1"/>
        <end position="26"/>
    </location>
</feature>
<gene>
    <name evidence="2" type="ORF">SAMN02982929_04222</name>
    <name evidence="3" type="ORF">SAMN05216506_110139</name>
</gene>
<keyword evidence="2" id="KW-0862">Zinc</keyword>
<protein>
    <submittedName>
        <fullName evidence="2">Zinc-finger</fullName>
    </submittedName>
</protein>
<dbReference type="Proteomes" id="UP000199690">
    <property type="component" value="Unassembled WGS sequence"/>
</dbReference>
<dbReference type="Pfam" id="PF16827">
    <property type="entry name" value="zf-HC3"/>
    <property type="match status" value="1"/>
</dbReference>
<reference evidence="2" key="1">
    <citation type="submission" date="2016-10" db="EMBL/GenBank/DDBJ databases">
        <authorList>
            <person name="de Groot N.N."/>
        </authorList>
    </citation>
    <scope>NUCLEOTIDE SEQUENCE [LARGE SCALE GENOMIC DNA]</scope>
    <source>
        <strain evidence="2">ATCC 20501</strain>
    </source>
</reference>
<dbReference type="EMBL" id="FNVB01000006">
    <property type="protein sequence ID" value="SEG83237.1"/>
    <property type="molecule type" value="Genomic_DNA"/>
</dbReference>
<evidence type="ECO:0000313" key="5">
    <source>
        <dbReference type="Proteomes" id="UP000236729"/>
    </source>
</evidence>
<accession>A0A1H6DCS5</accession>
<sequence>MHPFHWVPGEGERHASPDSRPGGGYPTGMEVTTLCGKELLADNSEFGWLWSTCSACNAEAHRITGSAPAPRSATTRKALP</sequence>
<keyword evidence="2" id="KW-0479">Metal-binding</keyword>
<proteinExistence type="predicted"/>
<dbReference type="AlphaFoldDB" id="A0A1H6DCS5"/>
<dbReference type="SMR" id="A0A1H6DCS5"/>
<reference evidence="4 5" key="2">
    <citation type="submission" date="2016-10" db="EMBL/GenBank/DDBJ databases">
        <authorList>
            <person name="Varghese N."/>
            <person name="Submissions S."/>
        </authorList>
    </citation>
    <scope>NUCLEOTIDE SEQUENCE [LARGE SCALE GENOMIC DNA]</scope>
    <source>
        <strain evidence="5">ATCC 20501</strain>
        <strain evidence="3 4">CGMCC 4.3529</strain>
    </source>
</reference>
<dbReference type="GO" id="GO:0008270">
    <property type="term" value="F:zinc ion binding"/>
    <property type="evidence" value="ECO:0007669"/>
    <property type="project" value="UniProtKB-KW"/>
</dbReference>
<name>A0A1H6DCS5_9PSEU</name>
<dbReference type="InterPro" id="IPR031795">
    <property type="entry name" value="Zf-HC3"/>
</dbReference>
<dbReference type="Proteomes" id="UP000236729">
    <property type="component" value="Unassembled WGS sequence"/>
</dbReference>